<dbReference type="Pfam" id="PF13183">
    <property type="entry name" value="Fer4_8"/>
    <property type="match status" value="1"/>
</dbReference>
<evidence type="ECO:0000259" key="9">
    <source>
        <dbReference type="Pfam" id="PF02589"/>
    </source>
</evidence>
<proteinExistence type="predicted"/>
<feature type="region of interest" description="Disordered" evidence="8">
    <location>
        <begin position="540"/>
        <end position="590"/>
    </location>
</feature>
<keyword evidence="1" id="KW-0813">Transport</keyword>
<feature type="domain" description="LUD" evidence="9">
    <location>
        <begin position="90"/>
        <end position="315"/>
    </location>
</feature>
<dbReference type="InterPro" id="IPR024185">
    <property type="entry name" value="FTHF_cligase-like_sf"/>
</dbReference>
<dbReference type="InterPro" id="IPR017900">
    <property type="entry name" value="4Fe4S_Fe_S_CS"/>
</dbReference>
<sequence length="635" mass="69929">MSRTQFTDDTMFKRTGLKTGTMLRSNEGTFNQRVAQSEKDTFGQRAVAKAQDAQWVSREKARAELGNWEGWRDLAEQIRQHTIRYLPDYLEEFSDNVEKRGGHVFFAQTDIEARDFIIDLAKRKQVKHVVKSKSMVTSEIGLDPALLKVPGLQVTETDLAEFILEEDNWDEPTHLVFPAINKDRDRVQKVFHEKLGYEGDNDPQHEARFSRKVLRERFLEADMSITGCNFAVADTGMVNVVTNEGNADLSMAIPPTQVVVMGMERIVPSLKEAETMDNMLVRSAVGSKLTSYCTFTSPQVSGESDGPEDFYVVIVDNGRSNALGTDFEPILQCIRCASCLNVCPIYRHIGGKGYGSIYPGPVGAVLSPILQGDYEDFHDLPYACSLCSACSATCPVKIPLHELLLKHRKIEMNDDHLADAIASLTMKVVGIGMGHSSLFRTALEFDHVATNPIAKRGHKVTDGVEGAKRVPDSAQNLNTTGKHEEWMPLVFGGWTKVRDLPQPPKHSENFRSWYSERKKAQGSPEEFATRQAAILAKNPNARGAAPSGSKNVGKTGTTKANGFGTYDNSVSARRAGNEKTEPLGADTLPTALGSIEGETYGKRVYDMVREEIQAGRADSSTSSTNAANGGKGLNQ</sequence>
<evidence type="ECO:0000256" key="1">
    <source>
        <dbReference type="ARBA" id="ARBA00022448"/>
    </source>
</evidence>
<evidence type="ECO:0000256" key="7">
    <source>
        <dbReference type="ARBA" id="ARBA00023014"/>
    </source>
</evidence>
<evidence type="ECO:0000256" key="8">
    <source>
        <dbReference type="SAM" id="MobiDB-lite"/>
    </source>
</evidence>
<dbReference type="SUPFAM" id="SSF46548">
    <property type="entry name" value="alpha-helical ferredoxin"/>
    <property type="match status" value="1"/>
</dbReference>
<evidence type="ECO:0000313" key="12">
    <source>
        <dbReference type="Proteomes" id="UP000029096"/>
    </source>
</evidence>
<comment type="caution">
    <text evidence="11">The sequence shown here is derived from an EMBL/GenBank/DDBJ whole genome shotgun (WGS) entry which is preliminary data.</text>
</comment>
<dbReference type="InterPro" id="IPR004452">
    <property type="entry name" value="LutB/LldF"/>
</dbReference>
<evidence type="ECO:0000256" key="3">
    <source>
        <dbReference type="ARBA" id="ARBA00022723"/>
    </source>
</evidence>
<dbReference type="Proteomes" id="UP000029096">
    <property type="component" value="Unassembled WGS sequence"/>
</dbReference>
<keyword evidence="4" id="KW-0677">Repeat</keyword>
<dbReference type="SUPFAM" id="SSF100950">
    <property type="entry name" value="NagB/RpiA/CoA transferase-like"/>
    <property type="match status" value="1"/>
</dbReference>
<dbReference type="Gene3D" id="3.40.50.10420">
    <property type="entry name" value="NagB/RpiA/CoA transferase-like"/>
    <property type="match status" value="1"/>
</dbReference>
<organism evidence="11 12">
    <name type="scientific">Bifidobacterium bohemicum DSM 22767</name>
    <dbReference type="NCBI Taxonomy" id="1437606"/>
    <lineage>
        <taxon>Bacteria</taxon>
        <taxon>Bacillati</taxon>
        <taxon>Actinomycetota</taxon>
        <taxon>Actinomycetes</taxon>
        <taxon>Bifidobacteriales</taxon>
        <taxon>Bifidobacteriaceae</taxon>
        <taxon>Bifidobacterium</taxon>
    </lineage>
</organism>
<dbReference type="InterPro" id="IPR017896">
    <property type="entry name" value="4Fe4S_Fe-S-bd"/>
</dbReference>
<dbReference type="Gene3D" id="1.10.1060.10">
    <property type="entry name" value="Alpha-helical ferredoxin"/>
    <property type="match status" value="1"/>
</dbReference>
<keyword evidence="3" id="KW-0479">Metal-binding</keyword>
<evidence type="ECO:0000256" key="4">
    <source>
        <dbReference type="ARBA" id="ARBA00022737"/>
    </source>
</evidence>
<dbReference type="PANTHER" id="PTHR47153:SF2">
    <property type="entry name" value="LACTATE UTILIZATION PROTEIN B"/>
    <property type="match status" value="1"/>
</dbReference>
<keyword evidence="12" id="KW-1185">Reference proteome</keyword>
<feature type="compositionally biased region" description="Polar residues" evidence="8">
    <location>
        <begin position="548"/>
        <end position="571"/>
    </location>
</feature>
<dbReference type="GO" id="GO:0051539">
    <property type="term" value="F:4 iron, 4 sulfur cluster binding"/>
    <property type="evidence" value="ECO:0007669"/>
    <property type="project" value="UniProtKB-KW"/>
</dbReference>
<dbReference type="PANTHER" id="PTHR47153">
    <property type="entry name" value="LACTATE UTILIZATION PROTEIN B"/>
    <property type="match status" value="1"/>
</dbReference>
<dbReference type="RefSeq" id="WP_237743179.1">
    <property type="nucleotide sequence ID" value="NZ_JDUS01000021.1"/>
</dbReference>
<dbReference type="InterPro" id="IPR009051">
    <property type="entry name" value="Helical_ferredxn"/>
</dbReference>
<feature type="region of interest" description="Disordered" evidence="8">
    <location>
        <begin position="613"/>
        <end position="635"/>
    </location>
</feature>
<dbReference type="PROSITE" id="PS00198">
    <property type="entry name" value="4FE4S_FER_1"/>
    <property type="match status" value="2"/>
</dbReference>
<evidence type="ECO:0000256" key="2">
    <source>
        <dbReference type="ARBA" id="ARBA00022485"/>
    </source>
</evidence>
<keyword evidence="7" id="KW-0411">Iron-sulfur</keyword>
<dbReference type="AlphaFoldDB" id="A0A086ZDY9"/>
<protein>
    <submittedName>
        <fullName evidence="11">Iron-sulfur cluster-binding protein</fullName>
    </submittedName>
</protein>
<keyword evidence="5" id="KW-0249">Electron transport</keyword>
<reference evidence="11 12" key="1">
    <citation type="submission" date="2014-03" db="EMBL/GenBank/DDBJ databases">
        <title>Genomics of Bifidobacteria.</title>
        <authorList>
            <person name="Ventura M."/>
            <person name="Milani C."/>
            <person name="Lugli G.A."/>
        </authorList>
    </citation>
    <scope>NUCLEOTIDE SEQUENCE [LARGE SCALE GENOMIC DNA]</scope>
    <source>
        <strain evidence="11 12">DSM 22767</strain>
    </source>
</reference>
<dbReference type="NCBIfam" id="TIGR00273">
    <property type="entry name" value="LutB/LldF family L-lactate oxidation iron-sulfur protein"/>
    <property type="match status" value="1"/>
</dbReference>
<evidence type="ECO:0000256" key="5">
    <source>
        <dbReference type="ARBA" id="ARBA00022982"/>
    </source>
</evidence>
<feature type="compositionally biased region" description="Low complexity" evidence="8">
    <location>
        <begin position="619"/>
        <end position="628"/>
    </location>
</feature>
<evidence type="ECO:0000259" key="10">
    <source>
        <dbReference type="Pfam" id="PF13183"/>
    </source>
</evidence>
<gene>
    <name evidence="11" type="ORF">BBOH_1463</name>
</gene>
<dbReference type="InterPro" id="IPR003741">
    <property type="entry name" value="LUD_dom"/>
</dbReference>
<dbReference type="GO" id="GO:0046872">
    <property type="term" value="F:metal ion binding"/>
    <property type="evidence" value="ECO:0007669"/>
    <property type="project" value="UniProtKB-KW"/>
</dbReference>
<feature type="domain" description="4Fe-4S ferredoxin-type" evidence="10">
    <location>
        <begin position="331"/>
        <end position="398"/>
    </location>
</feature>
<name>A0A086ZDY9_9BIFI</name>
<dbReference type="STRING" id="1437606.BBOH_1463"/>
<dbReference type="eggNOG" id="COG1139">
    <property type="taxonomic scope" value="Bacteria"/>
</dbReference>
<keyword evidence="6" id="KW-0408">Iron</keyword>
<accession>A0A086ZDY9</accession>
<dbReference type="InterPro" id="IPR037171">
    <property type="entry name" value="NagB/RpiA_transferase-like"/>
</dbReference>
<evidence type="ECO:0000313" key="11">
    <source>
        <dbReference type="EMBL" id="KFI44739.1"/>
    </source>
</evidence>
<dbReference type="Pfam" id="PF02589">
    <property type="entry name" value="LUD_dom"/>
    <property type="match status" value="1"/>
</dbReference>
<keyword evidence="2" id="KW-0004">4Fe-4S</keyword>
<evidence type="ECO:0000256" key="6">
    <source>
        <dbReference type="ARBA" id="ARBA00023004"/>
    </source>
</evidence>
<dbReference type="EMBL" id="JGYP01000005">
    <property type="protein sequence ID" value="KFI44739.1"/>
    <property type="molecule type" value="Genomic_DNA"/>
</dbReference>
<dbReference type="GO" id="GO:0006089">
    <property type="term" value="P:lactate metabolic process"/>
    <property type="evidence" value="ECO:0007669"/>
    <property type="project" value="InterPro"/>
</dbReference>